<dbReference type="AlphaFoldDB" id="A0A1R3G051"/>
<protein>
    <submittedName>
        <fullName evidence="2">Uncharacterized protein</fullName>
    </submittedName>
</protein>
<organism evidence="2 3">
    <name type="scientific">Corchorus capsularis</name>
    <name type="common">Jute</name>
    <dbReference type="NCBI Taxonomy" id="210143"/>
    <lineage>
        <taxon>Eukaryota</taxon>
        <taxon>Viridiplantae</taxon>
        <taxon>Streptophyta</taxon>
        <taxon>Embryophyta</taxon>
        <taxon>Tracheophyta</taxon>
        <taxon>Spermatophyta</taxon>
        <taxon>Magnoliopsida</taxon>
        <taxon>eudicotyledons</taxon>
        <taxon>Gunneridae</taxon>
        <taxon>Pentapetalae</taxon>
        <taxon>rosids</taxon>
        <taxon>malvids</taxon>
        <taxon>Malvales</taxon>
        <taxon>Malvaceae</taxon>
        <taxon>Grewioideae</taxon>
        <taxon>Apeibeae</taxon>
        <taxon>Corchorus</taxon>
    </lineage>
</organism>
<comment type="caution">
    <text evidence="2">The sequence shown here is derived from an EMBL/GenBank/DDBJ whole genome shotgun (WGS) entry which is preliminary data.</text>
</comment>
<name>A0A1R3G051_COCAP</name>
<evidence type="ECO:0000256" key="1">
    <source>
        <dbReference type="SAM" id="MobiDB-lite"/>
    </source>
</evidence>
<proteinExistence type="predicted"/>
<accession>A0A1R3G051</accession>
<keyword evidence="3" id="KW-1185">Reference proteome</keyword>
<dbReference type="Gramene" id="OMO51461">
    <property type="protein sequence ID" value="OMO51461"/>
    <property type="gene ID" value="CCACVL1_29790"/>
</dbReference>
<evidence type="ECO:0000313" key="3">
    <source>
        <dbReference type="Proteomes" id="UP000188268"/>
    </source>
</evidence>
<sequence>MVETESELGDSLLMSEDVPAQDLAMFENFLQQQETDDNTGMSLGNDGNAFDEKSRNTPASLEGGV</sequence>
<reference evidence="2 3" key="1">
    <citation type="submission" date="2013-09" db="EMBL/GenBank/DDBJ databases">
        <title>Corchorus capsularis genome sequencing.</title>
        <authorList>
            <person name="Alam M."/>
            <person name="Haque M.S."/>
            <person name="Islam M.S."/>
            <person name="Emdad E.M."/>
            <person name="Islam M.M."/>
            <person name="Ahmed B."/>
            <person name="Halim A."/>
            <person name="Hossen Q.M.M."/>
            <person name="Hossain M.Z."/>
            <person name="Ahmed R."/>
            <person name="Khan M.M."/>
            <person name="Islam R."/>
            <person name="Rashid M.M."/>
            <person name="Khan S.A."/>
            <person name="Rahman M.S."/>
            <person name="Alam M."/>
        </authorList>
    </citation>
    <scope>NUCLEOTIDE SEQUENCE [LARGE SCALE GENOMIC DNA]</scope>
    <source>
        <strain evidence="3">cv. CVL-1</strain>
        <tissue evidence="2">Whole seedling</tissue>
    </source>
</reference>
<feature type="region of interest" description="Disordered" evidence="1">
    <location>
        <begin position="31"/>
        <end position="65"/>
    </location>
</feature>
<dbReference type="OrthoDB" id="10612707at2759"/>
<evidence type="ECO:0000313" key="2">
    <source>
        <dbReference type="EMBL" id="OMO51461.1"/>
    </source>
</evidence>
<gene>
    <name evidence="2" type="ORF">CCACVL1_29790</name>
</gene>
<dbReference type="Proteomes" id="UP000188268">
    <property type="component" value="Unassembled WGS sequence"/>
</dbReference>
<feature type="compositionally biased region" description="Polar residues" evidence="1">
    <location>
        <begin position="31"/>
        <end position="42"/>
    </location>
</feature>
<dbReference type="EMBL" id="AWWV01015792">
    <property type="protein sequence ID" value="OMO51461.1"/>
    <property type="molecule type" value="Genomic_DNA"/>
</dbReference>